<dbReference type="OrthoDB" id="9799036at2"/>
<evidence type="ECO:0000313" key="1">
    <source>
        <dbReference type="EMBL" id="TIC82150.1"/>
    </source>
</evidence>
<dbReference type="AlphaFoldDB" id="A0A4T0UT54"/>
<organism evidence="1 2">
    <name type="scientific">Crenobacter intestini</name>
    <dbReference type="NCBI Taxonomy" id="2563443"/>
    <lineage>
        <taxon>Bacteria</taxon>
        <taxon>Pseudomonadati</taxon>
        <taxon>Pseudomonadota</taxon>
        <taxon>Betaproteobacteria</taxon>
        <taxon>Neisseriales</taxon>
        <taxon>Neisseriaceae</taxon>
        <taxon>Crenobacter</taxon>
    </lineage>
</organism>
<dbReference type="PANTHER" id="PTHR31793:SF24">
    <property type="entry name" value="LONG-CHAIN ACYL-COA THIOESTERASE FADM"/>
    <property type="match status" value="1"/>
</dbReference>
<dbReference type="GO" id="GO:0047617">
    <property type="term" value="F:fatty acyl-CoA hydrolase activity"/>
    <property type="evidence" value="ECO:0007669"/>
    <property type="project" value="TreeGrafter"/>
</dbReference>
<protein>
    <submittedName>
        <fullName evidence="1">Acyl-CoA thioesterase</fullName>
    </submittedName>
</protein>
<accession>A0A4T0UT54</accession>
<comment type="caution">
    <text evidence="1">The sequence shown here is derived from an EMBL/GenBank/DDBJ whole genome shotgun (WGS) entry which is preliminary data.</text>
</comment>
<sequence>MQKTLPSLGEKQLPVRWGDLDAIGHLNNTVYFRLLEEVRVQWLEDIGLPIEPGAVGPVIAHTACHFKREINYPATVTVSIELEHLGRSSLRLRHHFYVGDDRDTVYALGEVTLVWVDYAAGKSVPLPAKIRALCEAAVAAPV</sequence>
<dbReference type="InterPro" id="IPR050563">
    <property type="entry name" value="4-hydroxybenzoyl-CoA_TE"/>
</dbReference>
<dbReference type="InterPro" id="IPR029069">
    <property type="entry name" value="HotDog_dom_sf"/>
</dbReference>
<proteinExistence type="predicted"/>
<evidence type="ECO:0000313" key="2">
    <source>
        <dbReference type="Proteomes" id="UP000308891"/>
    </source>
</evidence>
<dbReference type="EMBL" id="STGJ01000010">
    <property type="protein sequence ID" value="TIC82150.1"/>
    <property type="molecule type" value="Genomic_DNA"/>
</dbReference>
<dbReference type="Pfam" id="PF13279">
    <property type="entry name" value="4HBT_2"/>
    <property type="match status" value="1"/>
</dbReference>
<name>A0A4T0UT54_9NEIS</name>
<keyword evidence="2" id="KW-1185">Reference proteome</keyword>
<dbReference type="PANTHER" id="PTHR31793">
    <property type="entry name" value="4-HYDROXYBENZOYL-COA THIOESTERASE FAMILY MEMBER"/>
    <property type="match status" value="1"/>
</dbReference>
<dbReference type="CDD" id="cd00586">
    <property type="entry name" value="4HBT"/>
    <property type="match status" value="1"/>
</dbReference>
<dbReference type="Proteomes" id="UP000308891">
    <property type="component" value="Unassembled WGS sequence"/>
</dbReference>
<gene>
    <name evidence="1" type="ORF">E5K04_10390</name>
</gene>
<dbReference type="Gene3D" id="3.10.129.10">
    <property type="entry name" value="Hotdog Thioesterase"/>
    <property type="match status" value="1"/>
</dbReference>
<reference evidence="1 2" key="1">
    <citation type="submission" date="2019-04" db="EMBL/GenBank/DDBJ databases">
        <title>Crenobacter sp. nov.</title>
        <authorList>
            <person name="Shi S."/>
        </authorList>
    </citation>
    <scope>NUCLEOTIDE SEQUENCE [LARGE SCALE GENOMIC DNA]</scope>
    <source>
        <strain evidence="1 2">GY 70310</strain>
    </source>
</reference>
<dbReference type="RefSeq" id="WP_136553726.1">
    <property type="nucleotide sequence ID" value="NZ_STGJ01000010.1"/>
</dbReference>
<dbReference type="SUPFAM" id="SSF54637">
    <property type="entry name" value="Thioesterase/thiol ester dehydrase-isomerase"/>
    <property type="match status" value="1"/>
</dbReference>